<sequence length="54" mass="6188">MLKFNLTGTVSEDRGIWDEGIMSSSVHPANNGHIMHIENINFLIIRILFIHEII</sequence>
<proteinExistence type="predicted"/>
<comment type="caution">
    <text evidence="1">The sequence shown here is derived from an EMBL/GenBank/DDBJ whole genome shotgun (WGS) entry which is preliminary data.</text>
</comment>
<accession>A0AAN4MVW9</accession>
<reference evidence="1 2" key="1">
    <citation type="submission" date="2014-02" db="EMBL/GenBank/DDBJ databases">
        <authorList>
            <person name="Sears C."/>
            <person name="Carroll K."/>
            <person name="Sack B.R."/>
            <person name="Qadri F."/>
            <person name="Myers L.L."/>
            <person name="Chung G.-T."/>
            <person name="Escheverria P."/>
            <person name="Fraser C.M."/>
            <person name="Sadzewicz L."/>
            <person name="Shefchek K.A."/>
            <person name="Tallon L."/>
            <person name="Das S.P."/>
            <person name="Daugherty S."/>
            <person name="Mongodin E.F."/>
        </authorList>
    </citation>
    <scope>NUCLEOTIDE SEQUENCE [LARGE SCALE GENOMIC DNA]</scope>
    <source>
        <strain evidence="1 2">1007-1-F #10</strain>
    </source>
</reference>
<evidence type="ECO:0000313" key="2">
    <source>
        <dbReference type="Proteomes" id="UP000022433"/>
    </source>
</evidence>
<dbReference type="EMBL" id="JGEA01000032">
    <property type="protein sequence ID" value="EYA12826.1"/>
    <property type="molecule type" value="Genomic_DNA"/>
</dbReference>
<name>A0AAN4MVW9_BACFG</name>
<protein>
    <submittedName>
        <fullName evidence="1">Uncharacterized protein</fullName>
    </submittedName>
</protein>
<evidence type="ECO:0000313" key="1">
    <source>
        <dbReference type="EMBL" id="EYA12826.1"/>
    </source>
</evidence>
<organism evidence="1 2">
    <name type="scientific">Bacteroides fragilis str. 1007-1-F #10</name>
    <dbReference type="NCBI Taxonomy" id="1339295"/>
    <lineage>
        <taxon>Bacteria</taxon>
        <taxon>Pseudomonadati</taxon>
        <taxon>Bacteroidota</taxon>
        <taxon>Bacteroidia</taxon>
        <taxon>Bacteroidales</taxon>
        <taxon>Bacteroidaceae</taxon>
        <taxon>Bacteroides</taxon>
    </lineage>
</organism>
<dbReference type="Proteomes" id="UP000022433">
    <property type="component" value="Unassembled WGS sequence"/>
</dbReference>
<dbReference type="AlphaFoldDB" id="A0AAN4MVW9"/>
<gene>
    <name evidence="1" type="ORF">M104_3483</name>
</gene>